<dbReference type="Proteomes" id="UP000683925">
    <property type="component" value="Unassembled WGS sequence"/>
</dbReference>
<name>A0A8S1YK35_PAROT</name>
<evidence type="ECO:0000313" key="1">
    <source>
        <dbReference type="EMBL" id="CAD8211434.1"/>
    </source>
</evidence>
<accession>A0A8S1YK35</accession>
<sequence length="67" mass="7443">MSEEEVQKLLGFDKLTTMIGKKEGEITLFRNGNKPEAYIIRIGQLIGDVIGGKGASSRKFFHGDKML</sequence>
<keyword evidence="2" id="KW-1185">Reference proteome</keyword>
<dbReference type="EMBL" id="CAJJDP010000156">
    <property type="protein sequence ID" value="CAD8211434.1"/>
    <property type="molecule type" value="Genomic_DNA"/>
</dbReference>
<reference evidence="1" key="1">
    <citation type="submission" date="2021-01" db="EMBL/GenBank/DDBJ databases">
        <authorList>
            <consortium name="Genoscope - CEA"/>
            <person name="William W."/>
        </authorList>
    </citation>
    <scope>NUCLEOTIDE SEQUENCE</scope>
</reference>
<gene>
    <name evidence="1" type="ORF">POCTA_138.1.T1540066</name>
</gene>
<comment type="caution">
    <text evidence="1">The sequence shown here is derived from an EMBL/GenBank/DDBJ whole genome shotgun (WGS) entry which is preliminary data.</text>
</comment>
<dbReference type="OrthoDB" id="538223at2759"/>
<protein>
    <submittedName>
        <fullName evidence="1">Uncharacterized protein</fullName>
    </submittedName>
</protein>
<proteinExistence type="predicted"/>
<organism evidence="1 2">
    <name type="scientific">Paramecium octaurelia</name>
    <dbReference type="NCBI Taxonomy" id="43137"/>
    <lineage>
        <taxon>Eukaryota</taxon>
        <taxon>Sar</taxon>
        <taxon>Alveolata</taxon>
        <taxon>Ciliophora</taxon>
        <taxon>Intramacronucleata</taxon>
        <taxon>Oligohymenophorea</taxon>
        <taxon>Peniculida</taxon>
        <taxon>Parameciidae</taxon>
        <taxon>Paramecium</taxon>
    </lineage>
</organism>
<evidence type="ECO:0000313" key="2">
    <source>
        <dbReference type="Proteomes" id="UP000683925"/>
    </source>
</evidence>
<dbReference type="AlphaFoldDB" id="A0A8S1YK35"/>